<keyword evidence="8" id="KW-1185">Reference proteome</keyword>
<dbReference type="GO" id="GO:0016987">
    <property type="term" value="F:sigma factor activity"/>
    <property type="evidence" value="ECO:0007669"/>
    <property type="project" value="UniProtKB-KW"/>
</dbReference>
<keyword evidence="2" id="KW-0805">Transcription regulation</keyword>
<reference evidence="7" key="1">
    <citation type="submission" date="2014-10" db="EMBL/GenBank/DDBJ databases">
        <title>Massilia sp. genome.</title>
        <authorList>
            <person name="Xu B."/>
            <person name="Dai L."/>
            <person name="Huang Z."/>
        </authorList>
    </citation>
    <scope>NUCLEOTIDE SEQUENCE [LARGE SCALE GENOMIC DNA]</scope>
    <source>
        <strain evidence="7">CFS-1</strain>
    </source>
</reference>
<evidence type="ECO:0000313" key="7">
    <source>
        <dbReference type="EMBL" id="RNF30327.1"/>
    </source>
</evidence>
<dbReference type="Pfam" id="PF08281">
    <property type="entry name" value="Sigma70_r4_2"/>
    <property type="match status" value="1"/>
</dbReference>
<organism evidence="7 8">
    <name type="scientific">Massilia aurea</name>
    <dbReference type="NCBI Taxonomy" id="373040"/>
    <lineage>
        <taxon>Bacteria</taxon>
        <taxon>Pseudomonadati</taxon>
        <taxon>Pseudomonadota</taxon>
        <taxon>Betaproteobacteria</taxon>
        <taxon>Burkholderiales</taxon>
        <taxon>Oxalobacteraceae</taxon>
        <taxon>Telluria group</taxon>
        <taxon>Massilia</taxon>
    </lineage>
</organism>
<dbReference type="InterPro" id="IPR014284">
    <property type="entry name" value="RNA_pol_sigma-70_dom"/>
</dbReference>
<dbReference type="InterPro" id="IPR013249">
    <property type="entry name" value="RNA_pol_sigma70_r4_t2"/>
</dbReference>
<dbReference type="InterPro" id="IPR039425">
    <property type="entry name" value="RNA_pol_sigma-70-like"/>
</dbReference>
<name>A0A422QK14_9BURK</name>
<keyword evidence="4" id="KW-0804">Transcription</keyword>
<feature type="domain" description="RNA polymerase sigma factor 70 region 4 type 2" evidence="6">
    <location>
        <begin position="102"/>
        <end position="154"/>
    </location>
</feature>
<comment type="similarity">
    <text evidence="1">Belongs to the sigma-70 factor family. ECF subfamily.</text>
</comment>
<dbReference type="GO" id="GO:0006352">
    <property type="term" value="P:DNA-templated transcription initiation"/>
    <property type="evidence" value="ECO:0007669"/>
    <property type="project" value="InterPro"/>
</dbReference>
<evidence type="ECO:0000256" key="4">
    <source>
        <dbReference type="ARBA" id="ARBA00023163"/>
    </source>
</evidence>
<dbReference type="PANTHER" id="PTHR43133:SF63">
    <property type="entry name" value="RNA POLYMERASE SIGMA FACTOR FECI-RELATED"/>
    <property type="match status" value="1"/>
</dbReference>
<comment type="caution">
    <text evidence="7">The sequence shown here is derived from an EMBL/GenBank/DDBJ whole genome shotgun (WGS) entry which is preliminary data.</text>
</comment>
<dbReference type="InterPro" id="IPR013325">
    <property type="entry name" value="RNA_pol_sigma_r2"/>
</dbReference>
<dbReference type="Proteomes" id="UP000283254">
    <property type="component" value="Unassembled WGS sequence"/>
</dbReference>
<dbReference type="Gene3D" id="1.10.10.10">
    <property type="entry name" value="Winged helix-like DNA-binding domain superfamily/Winged helix DNA-binding domain"/>
    <property type="match status" value="1"/>
</dbReference>
<sequence length="172" mass="19336">MLERYYRELLNFCARMVRDPHAAADVVQESYARVLAVRNSGQAMPEPRALLYQTARRLIIDRHRRQAVREHDDIDALADDAQAAAPSHLEPESLYAHEQHARAIVATIEALPPRCREAFVLNRFEGLSHQEVADHMGISKNMVAQHIIRAVLACKACEDALNGAPLPGKQEK</sequence>
<accession>A0A422QK14</accession>
<dbReference type="SUPFAM" id="SSF88659">
    <property type="entry name" value="Sigma3 and sigma4 domains of RNA polymerase sigma factors"/>
    <property type="match status" value="1"/>
</dbReference>
<dbReference type="OrthoDB" id="192021at2"/>
<evidence type="ECO:0000256" key="1">
    <source>
        <dbReference type="ARBA" id="ARBA00010641"/>
    </source>
</evidence>
<evidence type="ECO:0000256" key="2">
    <source>
        <dbReference type="ARBA" id="ARBA00023015"/>
    </source>
</evidence>
<dbReference type="GO" id="GO:0003677">
    <property type="term" value="F:DNA binding"/>
    <property type="evidence" value="ECO:0007669"/>
    <property type="project" value="InterPro"/>
</dbReference>
<dbReference type="InterPro" id="IPR036388">
    <property type="entry name" value="WH-like_DNA-bd_sf"/>
</dbReference>
<dbReference type="Pfam" id="PF04542">
    <property type="entry name" value="Sigma70_r2"/>
    <property type="match status" value="1"/>
</dbReference>
<dbReference type="SUPFAM" id="SSF88946">
    <property type="entry name" value="Sigma2 domain of RNA polymerase sigma factors"/>
    <property type="match status" value="1"/>
</dbReference>
<gene>
    <name evidence="7" type="ORF">NM04_13090</name>
</gene>
<evidence type="ECO:0000259" key="5">
    <source>
        <dbReference type="Pfam" id="PF04542"/>
    </source>
</evidence>
<keyword evidence="3" id="KW-0731">Sigma factor</keyword>
<evidence type="ECO:0000256" key="3">
    <source>
        <dbReference type="ARBA" id="ARBA00023082"/>
    </source>
</evidence>
<dbReference type="PANTHER" id="PTHR43133">
    <property type="entry name" value="RNA POLYMERASE ECF-TYPE SIGMA FACTO"/>
    <property type="match status" value="1"/>
</dbReference>
<dbReference type="AlphaFoldDB" id="A0A422QK14"/>
<protein>
    <submittedName>
        <fullName evidence="7">RNA polymerase sigma factor</fullName>
    </submittedName>
</protein>
<evidence type="ECO:0000259" key="6">
    <source>
        <dbReference type="Pfam" id="PF08281"/>
    </source>
</evidence>
<dbReference type="NCBIfam" id="TIGR02937">
    <property type="entry name" value="sigma70-ECF"/>
    <property type="match status" value="1"/>
</dbReference>
<proteinExistence type="inferred from homology"/>
<dbReference type="RefSeq" id="WP_123069956.1">
    <property type="nucleotide sequence ID" value="NZ_JSAB01000122.1"/>
</dbReference>
<dbReference type="InterPro" id="IPR013324">
    <property type="entry name" value="RNA_pol_sigma_r3/r4-like"/>
</dbReference>
<dbReference type="Gene3D" id="1.10.1740.10">
    <property type="match status" value="1"/>
</dbReference>
<evidence type="ECO:0000313" key="8">
    <source>
        <dbReference type="Proteomes" id="UP000283254"/>
    </source>
</evidence>
<dbReference type="EMBL" id="JSAB01000122">
    <property type="protein sequence ID" value="RNF30327.1"/>
    <property type="molecule type" value="Genomic_DNA"/>
</dbReference>
<feature type="domain" description="RNA polymerase sigma-70 region 2" evidence="5">
    <location>
        <begin position="2"/>
        <end position="67"/>
    </location>
</feature>
<dbReference type="InterPro" id="IPR007627">
    <property type="entry name" value="RNA_pol_sigma70_r2"/>
</dbReference>